<accession>A0A6J6QI34</accession>
<dbReference type="Gene3D" id="3.40.50.720">
    <property type="entry name" value="NAD(P)-binding Rossmann-like Domain"/>
    <property type="match status" value="1"/>
</dbReference>
<dbReference type="GO" id="GO:0005737">
    <property type="term" value="C:cytoplasm"/>
    <property type="evidence" value="ECO:0007669"/>
    <property type="project" value="TreeGrafter"/>
</dbReference>
<dbReference type="PANTHER" id="PTHR48079:SF6">
    <property type="entry name" value="NAD(P)-BINDING DOMAIN-CONTAINING PROTEIN-RELATED"/>
    <property type="match status" value="1"/>
</dbReference>
<reference evidence="2" key="1">
    <citation type="submission" date="2020-05" db="EMBL/GenBank/DDBJ databases">
        <authorList>
            <person name="Chiriac C."/>
            <person name="Salcher M."/>
            <person name="Ghai R."/>
            <person name="Kavagutti S V."/>
        </authorList>
    </citation>
    <scope>NUCLEOTIDE SEQUENCE</scope>
</reference>
<dbReference type="GO" id="GO:0004029">
    <property type="term" value="F:aldehyde dehydrogenase (NAD+) activity"/>
    <property type="evidence" value="ECO:0007669"/>
    <property type="project" value="TreeGrafter"/>
</dbReference>
<dbReference type="InterPro" id="IPR051783">
    <property type="entry name" value="NAD(P)-dependent_oxidoreduct"/>
</dbReference>
<proteinExistence type="predicted"/>
<feature type="domain" description="NAD-dependent epimerase/dehydratase" evidence="1">
    <location>
        <begin position="4"/>
        <end position="221"/>
    </location>
</feature>
<dbReference type="EMBL" id="CAEZXP010000011">
    <property type="protein sequence ID" value="CAB4710957.1"/>
    <property type="molecule type" value="Genomic_DNA"/>
</dbReference>
<protein>
    <submittedName>
        <fullName evidence="2">Unannotated protein</fullName>
    </submittedName>
</protein>
<dbReference type="Pfam" id="PF01370">
    <property type="entry name" value="Epimerase"/>
    <property type="match status" value="1"/>
</dbReference>
<dbReference type="AlphaFoldDB" id="A0A6J6QI34"/>
<organism evidence="2">
    <name type="scientific">freshwater metagenome</name>
    <dbReference type="NCBI Taxonomy" id="449393"/>
    <lineage>
        <taxon>unclassified sequences</taxon>
        <taxon>metagenomes</taxon>
        <taxon>ecological metagenomes</taxon>
    </lineage>
</organism>
<dbReference type="PANTHER" id="PTHR48079">
    <property type="entry name" value="PROTEIN YEEZ"/>
    <property type="match status" value="1"/>
</dbReference>
<dbReference type="InterPro" id="IPR001509">
    <property type="entry name" value="Epimerase_deHydtase"/>
</dbReference>
<name>A0A6J6QI34_9ZZZZ</name>
<evidence type="ECO:0000313" key="2">
    <source>
        <dbReference type="EMBL" id="CAB4710957.1"/>
    </source>
</evidence>
<dbReference type="SUPFAM" id="SSF51735">
    <property type="entry name" value="NAD(P)-binding Rossmann-fold domains"/>
    <property type="match status" value="1"/>
</dbReference>
<gene>
    <name evidence="2" type="ORF">UFOPK2399_01995</name>
</gene>
<sequence length="318" mass="34006">MTTFVTGATGFLGGHLVRELIERGEQVRALARPTSDVRELVDLGVEIAPGDLSDDFALARAAEGCDRVFHLAGLVTHDRRRRGELNEINVEGTRRVLNAAEPGARVVYVSSVAAVGPAAALNAPATEDQPFPKRAIGLPYADSKRAAEAVVAEAVARGVDVVIANPGFLIGPGDVYKVSTWPLAAYLAGKLRFSTDGALSFTDARDVAAALPVLADRGRTGERTILANRDGNASWSQFFARIAAVSGVKRVVVKFPPPIAIASATIVPWPVRADEVRAAAHWWVYDPAKAERELDYRPRGLDEAIEATIADQQLLART</sequence>
<evidence type="ECO:0000259" key="1">
    <source>
        <dbReference type="Pfam" id="PF01370"/>
    </source>
</evidence>
<dbReference type="InterPro" id="IPR036291">
    <property type="entry name" value="NAD(P)-bd_dom_sf"/>
</dbReference>